<accession>A0A433U734</accession>
<dbReference type="AlphaFoldDB" id="A0A433U734"/>
<feature type="non-terminal residue" evidence="3">
    <location>
        <position position="377"/>
    </location>
</feature>
<feature type="compositionally biased region" description="Basic and acidic residues" evidence="1">
    <location>
        <begin position="248"/>
        <end position="258"/>
    </location>
</feature>
<reference evidence="3 4" key="1">
    <citation type="submission" date="2019-01" db="EMBL/GenBank/DDBJ databases">
        <title>A draft genome assembly of the solar-powered sea slug Elysia chlorotica.</title>
        <authorList>
            <person name="Cai H."/>
            <person name="Li Q."/>
            <person name="Fang X."/>
            <person name="Li J."/>
            <person name="Curtis N.E."/>
            <person name="Altenburger A."/>
            <person name="Shibata T."/>
            <person name="Feng M."/>
            <person name="Maeda T."/>
            <person name="Schwartz J.A."/>
            <person name="Shigenobu S."/>
            <person name="Lundholm N."/>
            <person name="Nishiyama T."/>
            <person name="Yang H."/>
            <person name="Hasebe M."/>
            <person name="Li S."/>
            <person name="Pierce S.K."/>
            <person name="Wang J."/>
        </authorList>
    </citation>
    <scope>NUCLEOTIDE SEQUENCE [LARGE SCALE GENOMIC DNA]</scope>
    <source>
        <strain evidence="3">EC2010</strain>
        <tissue evidence="3">Whole organism of an adult</tissue>
    </source>
</reference>
<evidence type="ECO:0000256" key="1">
    <source>
        <dbReference type="SAM" id="MobiDB-lite"/>
    </source>
</evidence>
<sequence length="377" mass="42247">MSTPKTRSSQKTAMDNAFFTARSTMRQCLVITSCPPFLATTMLMILGLVLLLEEVILVPGGLNIPEPVKREIPEVDSPNVIYSKRISSFWKVEDFIVQKGPMRIPRRNTSFKSKNYKDSGFVLDQNVSFPLEQTNSKTGKGDNWEEESNQMAAVKSSTMDNTQNAKLGDSEINLKGGAVLKYRSSKTHHNALPVADTDDKGQTSQQTTASNAIQRKKTDKDQASHHITPSNGQRKEPDSEQQIILSNDRPKKSDKELTSRQIPSSNDLSKKPEKVLDPPRGSQGQRPARLRGKGLGDDNSYSVPSSKHRARLLDRVVDQFRLGKDEPRDSFINLHRYGYVLDSDACNTGNPKFAILIHSKFNNFIKRAKIRNTFAKN</sequence>
<evidence type="ECO:0000256" key="2">
    <source>
        <dbReference type="SAM" id="Phobius"/>
    </source>
</evidence>
<feature type="compositionally biased region" description="Polar residues" evidence="1">
    <location>
        <begin position="202"/>
        <end position="213"/>
    </location>
</feature>
<keyword evidence="2" id="KW-1133">Transmembrane helix</keyword>
<gene>
    <name evidence="3" type="ORF">EGW08_002650</name>
</gene>
<keyword evidence="2" id="KW-0472">Membrane</keyword>
<feature type="compositionally biased region" description="Basic and acidic residues" evidence="1">
    <location>
        <begin position="268"/>
        <end position="277"/>
    </location>
</feature>
<dbReference type="Proteomes" id="UP000271974">
    <property type="component" value="Unassembled WGS sequence"/>
</dbReference>
<dbReference type="EMBL" id="RQTK01000051">
    <property type="protein sequence ID" value="RUS89632.1"/>
    <property type="molecule type" value="Genomic_DNA"/>
</dbReference>
<evidence type="ECO:0000313" key="3">
    <source>
        <dbReference type="EMBL" id="RUS89632.1"/>
    </source>
</evidence>
<keyword evidence="4" id="KW-1185">Reference proteome</keyword>
<keyword evidence="2" id="KW-0812">Transmembrane</keyword>
<dbReference type="OrthoDB" id="5957813at2759"/>
<comment type="caution">
    <text evidence="3">The sequence shown here is derived from an EMBL/GenBank/DDBJ whole genome shotgun (WGS) entry which is preliminary data.</text>
</comment>
<evidence type="ECO:0000313" key="4">
    <source>
        <dbReference type="Proteomes" id="UP000271974"/>
    </source>
</evidence>
<organism evidence="3 4">
    <name type="scientific">Elysia chlorotica</name>
    <name type="common">Eastern emerald elysia</name>
    <name type="synonym">Sea slug</name>
    <dbReference type="NCBI Taxonomy" id="188477"/>
    <lineage>
        <taxon>Eukaryota</taxon>
        <taxon>Metazoa</taxon>
        <taxon>Spiralia</taxon>
        <taxon>Lophotrochozoa</taxon>
        <taxon>Mollusca</taxon>
        <taxon>Gastropoda</taxon>
        <taxon>Heterobranchia</taxon>
        <taxon>Euthyneura</taxon>
        <taxon>Panpulmonata</taxon>
        <taxon>Sacoglossa</taxon>
        <taxon>Placobranchoidea</taxon>
        <taxon>Plakobranchidae</taxon>
        <taxon>Elysia</taxon>
    </lineage>
</organism>
<protein>
    <submittedName>
        <fullName evidence="3">Uncharacterized protein</fullName>
    </submittedName>
</protein>
<proteinExistence type="predicted"/>
<feature type="region of interest" description="Disordered" evidence="1">
    <location>
        <begin position="188"/>
        <end position="307"/>
    </location>
</feature>
<name>A0A433U734_ELYCH</name>
<feature type="transmembrane region" description="Helical" evidence="2">
    <location>
        <begin position="28"/>
        <end position="52"/>
    </location>
</feature>